<reference evidence="1 2" key="1">
    <citation type="submission" date="2018-02" db="EMBL/GenBank/DDBJ databases">
        <title>Subsurface microbial communities from deep shales in Ohio and West Virginia, USA.</title>
        <authorList>
            <person name="Wrighton K."/>
        </authorList>
    </citation>
    <scope>NUCLEOTIDE SEQUENCE [LARGE SCALE GENOMIC DNA]</scope>
    <source>
        <strain evidence="1 2">OWC-DMM</strain>
    </source>
</reference>
<comment type="caution">
    <text evidence="1">The sequence shown here is derived from an EMBL/GenBank/DDBJ whole genome shotgun (WGS) entry which is preliminary data.</text>
</comment>
<accession>A0A2S6HGC9</accession>
<evidence type="ECO:0000313" key="2">
    <source>
        <dbReference type="Proteomes" id="UP000240010"/>
    </source>
</evidence>
<dbReference type="EMBL" id="PTIZ01000003">
    <property type="protein sequence ID" value="PPK76545.1"/>
    <property type="molecule type" value="Genomic_DNA"/>
</dbReference>
<name>A0A2S6HGC9_9GAMM</name>
<organism evidence="1 2">
    <name type="scientific">Methylobacter tundripaludum</name>
    <dbReference type="NCBI Taxonomy" id="173365"/>
    <lineage>
        <taxon>Bacteria</taxon>
        <taxon>Pseudomonadati</taxon>
        <taxon>Pseudomonadota</taxon>
        <taxon>Gammaproteobacteria</taxon>
        <taxon>Methylococcales</taxon>
        <taxon>Methylococcaceae</taxon>
        <taxon>Methylobacter</taxon>
    </lineage>
</organism>
<dbReference type="Proteomes" id="UP000240010">
    <property type="component" value="Unassembled WGS sequence"/>
</dbReference>
<evidence type="ECO:0000313" key="1">
    <source>
        <dbReference type="EMBL" id="PPK76545.1"/>
    </source>
</evidence>
<gene>
    <name evidence="1" type="ORF">B0F87_103152</name>
</gene>
<sequence>MRIGIYATFYRSHAARSSLYTSVFQSRHTGMGAGIQDVGRNKAIQARSARWRFRRVREEFVGNASSRYRSNRLIPAYFEMCIKMSAASGNEAVSQTLMYNDERSGVGMQNATLHRRAESG</sequence>
<proteinExistence type="predicted"/>
<protein>
    <submittedName>
        <fullName evidence="1">Uncharacterized protein</fullName>
    </submittedName>
</protein>
<dbReference type="AlphaFoldDB" id="A0A2S6HGC9"/>